<keyword evidence="2" id="KW-0732">Signal</keyword>
<reference evidence="3" key="1">
    <citation type="submission" date="2022-04" db="EMBL/GenBank/DDBJ databases">
        <title>Alcanivorax sp. CY1518 draft genome sequence.</title>
        <authorList>
            <person name="Zhao G."/>
            <person name="An M."/>
        </authorList>
    </citation>
    <scope>NUCLEOTIDE SEQUENCE</scope>
    <source>
        <strain evidence="3">CY1518</strain>
    </source>
</reference>
<proteinExistence type="predicted"/>
<dbReference type="EMBL" id="JALKII010000001">
    <property type="protein sequence ID" value="MCK0536128.1"/>
    <property type="molecule type" value="Genomic_DNA"/>
</dbReference>
<evidence type="ECO:0000256" key="1">
    <source>
        <dbReference type="SAM" id="MobiDB-lite"/>
    </source>
</evidence>
<feature type="region of interest" description="Disordered" evidence="1">
    <location>
        <begin position="170"/>
        <end position="190"/>
    </location>
</feature>
<gene>
    <name evidence="3" type="ORF">MU846_00190</name>
</gene>
<keyword evidence="4" id="KW-1185">Reference proteome</keyword>
<feature type="chain" id="PRO_5045877520" description="Secreted protein" evidence="2">
    <location>
        <begin position="25"/>
        <end position="190"/>
    </location>
</feature>
<feature type="region of interest" description="Disordered" evidence="1">
    <location>
        <begin position="65"/>
        <end position="135"/>
    </location>
</feature>
<evidence type="ECO:0000313" key="3">
    <source>
        <dbReference type="EMBL" id="MCK0536128.1"/>
    </source>
</evidence>
<evidence type="ECO:0000313" key="4">
    <source>
        <dbReference type="Proteomes" id="UP001165524"/>
    </source>
</evidence>
<accession>A0ABT0E2T7</accession>
<evidence type="ECO:0000256" key="2">
    <source>
        <dbReference type="SAM" id="SignalP"/>
    </source>
</evidence>
<comment type="caution">
    <text evidence="3">The sequence shown here is derived from an EMBL/GenBank/DDBJ whole genome shotgun (WGS) entry which is preliminary data.</text>
</comment>
<dbReference type="RefSeq" id="WP_246947039.1">
    <property type="nucleotide sequence ID" value="NZ_JALKII010000001.1"/>
</dbReference>
<evidence type="ECO:0008006" key="5">
    <source>
        <dbReference type="Google" id="ProtNLM"/>
    </source>
</evidence>
<feature type="compositionally biased region" description="Basic and acidic residues" evidence="1">
    <location>
        <begin position="69"/>
        <end position="78"/>
    </location>
</feature>
<protein>
    <recommendedName>
        <fullName evidence="5">Secreted protein</fullName>
    </recommendedName>
</protein>
<dbReference type="Proteomes" id="UP001165524">
    <property type="component" value="Unassembled WGS sequence"/>
</dbReference>
<name>A0ABT0E2T7_9GAMM</name>
<feature type="compositionally biased region" description="Polar residues" evidence="1">
    <location>
        <begin position="79"/>
        <end position="110"/>
    </location>
</feature>
<sequence length="190" mass="21007">MGRSTRLLTALILAALMLANTVLAAMEPAWAISSEHLRWHQRAGEKYTAARHVASINVTGSIVQSGTHLPEDESERHLNQSTNKNRNADASTDAYTNAYSSDSADAGTNDSAHRRSTHETTHDNHQDCHRHHTCHGHNPLAASLPDTLHRLPGANTWPFPHSLRQYAHHNCPPVPPPDHPRFTPVVREST</sequence>
<feature type="compositionally biased region" description="Basic and acidic residues" evidence="1">
    <location>
        <begin position="111"/>
        <end position="127"/>
    </location>
</feature>
<organism evidence="3 4">
    <name type="scientific">Alcanivorax quisquiliarum</name>
    <dbReference type="NCBI Taxonomy" id="2933565"/>
    <lineage>
        <taxon>Bacteria</taxon>
        <taxon>Pseudomonadati</taxon>
        <taxon>Pseudomonadota</taxon>
        <taxon>Gammaproteobacteria</taxon>
        <taxon>Oceanospirillales</taxon>
        <taxon>Alcanivoracaceae</taxon>
        <taxon>Alcanivorax</taxon>
    </lineage>
</organism>
<feature type="signal peptide" evidence="2">
    <location>
        <begin position="1"/>
        <end position="24"/>
    </location>
</feature>